<accession>A0AAN6U2D5</accession>
<comment type="caution">
    <text evidence="2">The sequence shown here is derived from an EMBL/GenBank/DDBJ whole genome shotgun (WGS) entry which is preliminary data.</text>
</comment>
<name>A0AAN6U2D5_9PEZI</name>
<feature type="compositionally biased region" description="Basic and acidic residues" evidence="1">
    <location>
        <begin position="218"/>
        <end position="230"/>
    </location>
</feature>
<evidence type="ECO:0000313" key="3">
    <source>
        <dbReference type="Proteomes" id="UP001302602"/>
    </source>
</evidence>
<sequence length="249" mass="26217">MNGNPPDRFQEPPFTSPTCRPPPALDPTGVICLPAHPSSSPLDLDVRYKVPATLDTSSSFANICPGQAVLSQPQRPHPLVSGLTSKANLPARCVPATSGAEKLCSRGCAPQRRAVGCRVHTQATIFWGAAGGEGCLPHATWRRKLSQMSATSLAVGPTLHFQRALHPEQDLAETMGSSGANYLPQSGLMEVLSSMLTLRTAAFKPHAGIHLAGGSSPDPDRPRSCNEPRDCPLAGVQCRPPHGSGLGWA</sequence>
<reference evidence="2" key="1">
    <citation type="journal article" date="2023" name="Mol. Phylogenet. Evol.">
        <title>Genome-scale phylogeny and comparative genomics of the fungal order Sordariales.</title>
        <authorList>
            <person name="Hensen N."/>
            <person name="Bonometti L."/>
            <person name="Westerberg I."/>
            <person name="Brannstrom I.O."/>
            <person name="Guillou S."/>
            <person name="Cros-Aarteil S."/>
            <person name="Calhoun S."/>
            <person name="Haridas S."/>
            <person name="Kuo A."/>
            <person name="Mondo S."/>
            <person name="Pangilinan J."/>
            <person name="Riley R."/>
            <person name="LaButti K."/>
            <person name="Andreopoulos B."/>
            <person name="Lipzen A."/>
            <person name="Chen C."/>
            <person name="Yan M."/>
            <person name="Daum C."/>
            <person name="Ng V."/>
            <person name="Clum A."/>
            <person name="Steindorff A."/>
            <person name="Ohm R.A."/>
            <person name="Martin F."/>
            <person name="Silar P."/>
            <person name="Natvig D.O."/>
            <person name="Lalanne C."/>
            <person name="Gautier V."/>
            <person name="Ament-Velasquez S.L."/>
            <person name="Kruys A."/>
            <person name="Hutchinson M.I."/>
            <person name="Powell A.J."/>
            <person name="Barry K."/>
            <person name="Miller A.N."/>
            <person name="Grigoriev I.V."/>
            <person name="Debuchy R."/>
            <person name="Gladieux P."/>
            <person name="Hiltunen Thoren M."/>
            <person name="Johannesson H."/>
        </authorList>
    </citation>
    <scope>NUCLEOTIDE SEQUENCE</scope>
    <source>
        <strain evidence="2">CBS 731.68</strain>
    </source>
</reference>
<evidence type="ECO:0000313" key="2">
    <source>
        <dbReference type="EMBL" id="KAK4125207.1"/>
    </source>
</evidence>
<dbReference type="Proteomes" id="UP001302602">
    <property type="component" value="Unassembled WGS sequence"/>
</dbReference>
<feature type="region of interest" description="Disordered" evidence="1">
    <location>
        <begin position="1"/>
        <end position="20"/>
    </location>
</feature>
<protein>
    <submittedName>
        <fullName evidence="2">Uncharacterized protein</fullName>
    </submittedName>
</protein>
<feature type="region of interest" description="Disordered" evidence="1">
    <location>
        <begin position="210"/>
        <end position="237"/>
    </location>
</feature>
<reference evidence="2" key="2">
    <citation type="submission" date="2023-05" db="EMBL/GenBank/DDBJ databases">
        <authorList>
            <consortium name="Lawrence Berkeley National Laboratory"/>
            <person name="Steindorff A."/>
            <person name="Hensen N."/>
            <person name="Bonometti L."/>
            <person name="Westerberg I."/>
            <person name="Brannstrom I.O."/>
            <person name="Guillou S."/>
            <person name="Cros-Aarteil S."/>
            <person name="Calhoun S."/>
            <person name="Haridas S."/>
            <person name="Kuo A."/>
            <person name="Mondo S."/>
            <person name="Pangilinan J."/>
            <person name="Riley R."/>
            <person name="Labutti K."/>
            <person name="Andreopoulos B."/>
            <person name="Lipzen A."/>
            <person name="Chen C."/>
            <person name="Yanf M."/>
            <person name="Daum C."/>
            <person name="Ng V."/>
            <person name="Clum A."/>
            <person name="Ohm R."/>
            <person name="Martin F."/>
            <person name="Silar P."/>
            <person name="Natvig D."/>
            <person name="Lalanne C."/>
            <person name="Gautier V."/>
            <person name="Ament-Velasquez S.L."/>
            <person name="Kruys A."/>
            <person name="Hutchinson M.I."/>
            <person name="Powell A.J."/>
            <person name="Barry K."/>
            <person name="Miller A.N."/>
            <person name="Grigoriev I.V."/>
            <person name="Debuchy R."/>
            <person name="Gladieux P."/>
            <person name="Thoren M.H."/>
            <person name="Johannesson H."/>
        </authorList>
    </citation>
    <scope>NUCLEOTIDE SEQUENCE</scope>
    <source>
        <strain evidence="2">CBS 731.68</strain>
    </source>
</reference>
<dbReference type="GeneID" id="87823735"/>
<dbReference type="RefSeq" id="XP_062648978.1">
    <property type="nucleotide sequence ID" value="XM_062786965.1"/>
</dbReference>
<keyword evidence="3" id="KW-1185">Reference proteome</keyword>
<dbReference type="EMBL" id="MU853226">
    <property type="protein sequence ID" value="KAK4125207.1"/>
    <property type="molecule type" value="Genomic_DNA"/>
</dbReference>
<proteinExistence type="predicted"/>
<evidence type="ECO:0000256" key="1">
    <source>
        <dbReference type="SAM" id="MobiDB-lite"/>
    </source>
</evidence>
<organism evidence="2 3">
    <name type="scientific">Parathielavia appendiculata</name>
    <dbReference type="NCBI Taxonomy" id="2587402"/>
    <lineage>
        <taxon>Eukaryota</taxon>
        <taxon>Fungi</taxon>
        <taxon>Dikarya</taxon>
        <taxon>Ascomycota</taxon>
        <taxon>Pezizomycotina</taxon>
        <taxon>Sordariomycetes</taxon>
        <taxon>Sordariomycetidae</taxon>
        <taxon>Sordariales</taxon>
        <taxon>Chaetomiaceae</taxon>
        <taxon>Parathielavia</taxon>
    </lineage>
</organism>
<gene>
    <name evidence="2" type="ORF">N657DRAFT_359506</name>
</gene>
<dbReference type="AlphaFoldDB" id="A0AAN6U2D5"/>